<proteinExistence type="predicted"/>
<evidence type="ECO:0000313" key="2">
    <source>
        <dbReference type="Proteomes" id="UP000800039"/>
    </source>
</evidence>
<dbReference type="EMBL" id="ML976618">
    <property type="protein sequence ID" value="KAF1841726.1"/>
    <property type="molecule type" value="Genomic_DNA"/>
</dbReference>
<dbReference type="GeneID" id="63844223"/>
<reference evidence="1" key="1">
    <citation type="submission" date="2020-01" db="EMBL/GenBank/DDBJ databases">
        <authorList>
            <consortium name="DOE Joint Genome Institute"/>
            <person name="Haridas S."/>
            <person name="Albert R."/>
            <person name="Binder M."/>
            <person name="Bloem J."/>
            <person name="Labutti K."/>
            <person name="Salamov A."/>
            <person name="Andreopoulos B."/>
            <person name="Baker S.E."/>
            <person name="Barry K."/>
            <person name="Bills G."/>
            <person name="Bluhm B.H."/>
            <person name="Cannon C."/>
            <person name="Castanera R."/>
            <person name="Culley D.E."/>
            <person name="Daum C."/>
            <person name="Ezra D."/>
            <person name="Gonzalez J.B."/>
            <person name="Henrissat B."/>
            <person name="Kuo A."/>
            <person name="Liang C."/>
            <person name="Lipzen A."/>
            <person name="Lutzoni F."/>
            <person name="Magnuson J."/>
            <person name="Mondo S."/>
            <person name="Nolan M."/>
            <person name="Ohm R."/>
            <person name="Pangilinan J."/>
            <person name="Park H.-J."/>
            <person name="Ramirez L."/>
            <person name="Alfaro M."/>
            <person name="Sun H."/>
            <person name="Tritt A."/>
            <person name="Yoshinaga Y."/>
            <person name="Zwiers L.-H."/>
            <person name="Turgeon B.G."/>
            <person name="Goodwin S.B."/>
            <person name="Spatafora J.W."/>
            <person name="Crous P.W."/>
            <person name="Grigoriev I.V."/>
        </authorList>
    </citation>
    <scope>NUCLEOTIDE SEQUENCE</scope>
    <source>
        <strain evidence="1">CBS 394.84</strain>
    </source>
</reference>
<protein>
    <submittedName>
        <fullName evidence="1">Uncharacterized protein</fullName>
    </submittedName>
</protein>
<dbReference type="RefSeq" id="XP_040784289.1">
    <property type="nucleotide sequence ID" value="XM_040926971.1"/>
</dbReference>
<keyword evidence="2" id="KW-1185">Reference proteome</keyword>
<gene>
    <name evidence="1" type="ORF">K460DRAFT_171992</name>
</gene>
<organism evidence="1 2">
    <name type="scientific">Cucurbitaria berberidis CBS 394.84</name>
    <dbReference type="NCBI Taxonomy" id="1168544"/>
    <lineage>
        <taxon>Eukaryota</taxon>
        <taxon>Fungi</taxon>
        <taxon>Dikarya</taxon>
        <taxon>Ascomycota</taxon>
        <taxon>Pezizomycotina</taxon>
        <taxon>Dothideomycetes</taxon>
        <taxon>Pleosporomycetidae</taxon>
        <taxon>Pleosporales</taxon>
        <taxon>Pleosporineae</taxon>
        <taxon>Cucurbitariaceae</taxon>
        <taxon>Cucurbitaria</taxon>
    </lineage>
</organism>
<name>A0A9P4G9Z1_9PLEO</name>
<comment type="caution">
    <text evidence="1">The sequence shown here is derived from an EMBL/GenBank/DDBJ whole genome shotgun (WGS) entry which is preliminary data.</text>
</comment>
<dbReference type="AlphaFoldDB" id="A0A9P4G9Z1"/>
<dbReference type="Proteomes" id="UP000800039">
    <property type="component" value="Unassembled WGS sequence"/>
</dbReference>
<evidence type="ECO:0000313" key="1">
    <source>
        <dbReference type="EMBL" id="KAF1841726.1"/>
    </source>
</evidence>
<accession>A0A9P4G9Z1</accession>
<sequence>MLPGHEGANFPLRTEPMPHPMCKKKNSCCLLEPNLREHHHRHNSAIAGHTNTNA</sequence>